<gene>
    <name evidence="1" type="ORF">FNM00_10810</name>
</gene>
<dbReference type="Pfam" id="PF14315">
    <property type="entry name" value="DUF4380"/>
    <property type="match status" value="1"/>
</dbReference>
<accession>A0A554S943</accession>
<name>A0A554S943_9ACTN</name>
<protein>
    <submittedName>
        <fullName evidence="1">DUF4380 domain-containing protein</fullName>
    </submittedName>
</protein>
<dbReference type="OrthoDB" id="174931at2"/>
<evidence type="ECO:0000313" key="2">
    <source>
        <dbReference type="Proteomes" id="UP000316988"/>
    </source>
</evidence>
<comment type="caution">
    <text evidence="1">The sequence shown here is derived from an EMBL/GenBank/DDBJ whole genome shotgun (WGS) entry which is preliminary data.</text>
</comment>
<sequence length="405" mass="42642">MLPSVSVDRAAGRPEVVWLDNGILRLGVVPAAGGRLLSVALHGHETLWRNADLLDDDLHPRDGHRIEPHDGPMSAWSNYGGDKTWPAPQGWSGPGEWAGPPDPVLDSGPYAWSTDIGVDGAAVLTMTSADDARSGLRLQREIVLRPGESAYELTLRGTNVSDGPVSWSLWNVTQRAADAPGSGGVWVGVAPDDARTVELAIGTGAPSAEVAAPGIVYLAHQDVVGKLGFPTATGWLAHAAGGSTTTQVVPVDEGGEYPDGGSRVEVWMEHPLEQPIAHLGDLLPPARIVEVEVLSPRRTIEPGGQLEISVRCASADGERPVRSVAFAGHWSAPSAQGDGRFAVAFHAYVNGTLYVGDDDQRIGEIAAGQVTEVLVTAALLGRRAVVIRHEDGRRVDAGRLPEGGR</sequence>
<proteinExistence type="predicted"/>
<dbReference type="Proteomes" id="UP000316988">
    <property type="component" value="Unassembled WGS sequence"/>
</dbReference>
<reference evidence="1 2" key="1">
    <citation type="submission" date="2019-07" db="EMBL/GenBank/DDBJ databases">
        <authorList>
            <person name="Zhao L.H."/>
        </authorList>
    </citation>
    <scope>NUCLEOTIDE SEQUENCE [LARGE SCALE GENOMIC DNA]</scope>
    <source>
        <strain evidence="1 2">Co35</strain>
    </source>
</reference>
<evidence type="ECO:0000313" key="1">
    <source>
        <dbReference type="EMBL" id="TSD62878.1"/>
    </source>
</evidence>
<dbReference type="AlphaFoldDB" id="A0A554S943"/>
<keyword evidence="2" id="KW-1185">Reference proteome</keyword>
<dbReference type="InterPro" id="IPR025488">
    <property type="entry name" value="DUF4380"/>
</dbReference>
<organism evidence="1 2">
    <name type="scientific">Aeromicrobium piscarium</name>
    <dbReference type="NCBI Taxonomy" id="2590901"/>
    <lineage>
        <taxon>Bacteria</taxon>
        <taxon>Bacillati</taxon>
        <taxon>Actinomycetota</taxon>
        <taxon>Actinomycetes</taxon>
        <taxon>Propionibacteriales</taxon>
        <taxon>Nocardioidaceae</taxon>
        <taxon>Aeromicrobium</taxon>
    </lineage>
</organism>
<dbReference type="EMBL" id="VLNT01000007">
    <property type="protein sequence ID" value="TSD62878.1"/>
    <property type="molecule type" value="Genomic_DNA"/>
</dbReference>